<organism evidence="1 2">
    <name type="scientific">Tessaracoccus antarcticus</name>
    <dbReference type="NCBI Taxonomy" id="2479848"/>
    <lineage>
        <taxon>Bacteria</taxon>
        <taxon>Bacillati</taxon>
        <taxon>Actinomycetota</taxon>
        <taxon>Actinomycetes</taxon>
        <taxon>Propionibacteriales</taxon>
        <taxon>Propionibacteriaceae</taxon>
        <taxon>Tessaracoccus</taxon>
    </lineage>
</organism>
<sequence>MAFFATRPDKSLVRELASHTGRGVDVIAHGSGPDASLLATRELLALRLLGEWRIFGWEEVTTGSWRAESLTFSWKTTTGEDFPVRLDDVGRLPELFQERVQASTVVTVSHDLARGRVQLIGRRKLDGSDEIRWYAVAGGGADLSDAPVAALVVAETDRLKAEYGV</sequence>
<comment type="caution">
    <text evidence="1">The sequence shown here is derived from an EMBL/GenBank/DDBJ whole genome shotgun (WGS) entry which is preliminary data.</text>
</comment>
<dbReference type="EMBL" id="REFW01000002">
    <property type="protein sequence ID" value="RMB59974.1"/>
    <property type="molecule type" value="Genomic_DNA"/>
</dbReference>
<keyword evidence="2" id="KW-1185">Reference proteome</keyword>
<gene>
    <name evidence="1" type="ORF">EAX62_09630</name>
</gene>
<accession>A0A3M0G559</accession>
<proteinExistence type="predicted"/>
<evidence type="ECO:0000313" key="2">
    <source>
        <dbReference type="Proteomes" id="UP000275256"/>
    </source>
</evidence>
<dbReference type="RefSeq" id="WP_147454076.1">
    <property type="nucleotide sequence ID" value="NZ_REFW01000002.1"/>
</dbReference>
<protein>
    <submittedName>
        <fullName evidence="1">Uncharacterized protein</fullName>
    </submittedName>
</protein>
<reference evidence="1 2" key="1">
    <citation type="submission" date="2018-10" db="EMBL/GenBank/DDBJ databases">
        <title>Tessaracoccus antarcticuss sp. nov., isolated from sediment.</title>
        <authorList>
            <person name="Zhou L.Y."/>
            <person name="Du Z.J."/>
        </authorList>
    </citation>
    <scope>NUCLEOTIDE SEQUENCE [LARGE SCALE GENOMIC DNA]</scope>
    <source>
        <strain evidence="1 2">JDX10</strain>
    </source>
</reference>
<name>A0A3M0G559_9ACTN</name>
<dbReference type="Proteomes" id="UP000275256">
    <property type="component" value="Unassembled WGS sequence"/>
</dbReference>
<evidence type="ECO:0000313" key="1">
    <source>
        <dbReference type="EMBL" id="RMB59974.1"/>
    </source>
</evidence>
<dbReference type="AlphaFoldDB" id="A0A3M0G559"/>
<dbReference type="OrthoDB" id="5144898at2"/>